<dbReference type="Pfam" id="PF12833">
    <property type="entry name" value="HTH_18"/>
    <property type="match status" value="1"/>
</dbReference>
<evidence type="ECO:0000259" key="4">
    <source>
        <dbReference type="PROSITE" id="PS01124"/>
    </source>
</evidence>
<dbReference type="InterPro" id="IPR018060">
    <property type="entry name" value="HTH_AraC"/>
</dbReference>
<dbReference type="RefSeq" id="WP_226953361.1">
    <property type="nucleotide sequence ID" value="NZ_JACDXW010000002.1"/>
</dbReference>
<reference evidence="5 6" key="1">
    <citation type="submission" date="2020-07" db="EMBL/GenBank/DDBJ databases">
        <title>Pusillimonas sp. nov., isolated from poultry manure in Taiwan.</title>
        <authorList>
            <person name="Lin S.-Y."/>
            <person name="Tang Y.-S."/>
            <person name="Young C.-C."/>
        </authorList>
    </citation>
    <scope>NUCLEOTIDE SEQUENCE [LARGE SCALE GENOMIC DNA]</scope>
    <source>
        <strain evidence="5 6">CC-YST705</strain>
    </source>
</reference>
<evidence type="ECO:0000313" key="6">
    <source>
        <dbReference type="Proteomes" id="UP000776983"/>
    </source>
</evidence>
<dbReference type="PANTHER" id="PTHR47893">
    <property type="entry name" value="REGULATORY PROTEIN PCHR"/>
    <property type="match status" value="1"/>
</dbReference>
<comment type="caution">
    <text evidence="5">The sequence shown here is derived from an EMBL/GenBank/DDBJ whole genome shotgun (WGS) entry which is preliminary data.</text>
</comment>
<evidence type="ECO:0000256" key="1">
    <source>
        <dbReference type="ARBA" id="ARBA00023015"/>
    </source>
</evidence>
<dbReference type="Proteomes" id="UP000776983">
    <property type="component" value="Unassembled WGS sequence"/>
</dbReference>
<evidence type="ECO:0000313" key="5">
    <source>
        <dbReference type="EMBL" id="MCB5363125.1"/>
    </source>
</evidence>
<dbReference type="Gene3D" id="1.10.10.60">
    <property type="entry name" value="Homeodomain-like"/>
    <property type="match status" value="1"/>
</dbReference>
<proteinExistence type="predicted"/>
<dbReference type="SMART" id="SM00342">
    <property type="entry name" value="HTH_ARAC"/>
    <property type="match status" value="1"/>
</dbReference>
<dbReference type="PROSITE" id="PS01124">
    <property type="entry name" value="HTH_ARAC_FAMILY_2"/>
    <property type="match status" value="1"/>
</dbReference>
<evidence type="ECO:0000256" key="2">
    <source>
        <dbReference type="ARBA" id="ARBA00023125"/>
    </source>
</evidence>
<dbReference type="PANTHER" id="PTHR47893:SF1">
    <property type="entry name" value="REGULATORY PROTEIN PCHR"/>
    <property type="match status" value="1"/>
</dbReference>
<dbReference type="InterPro" id="IPR009057">
    <property type="entry name" value="Homeodomain-like_sf"/>
</dbReference>
<dbReference type="InterPro" id="IPR053142">
    <property type="entry name" value="PchR_regulatory_protein"/>
</dbReference>
<keyword evidence="6" id="KW-1185">Reference proteome</keyword>
<accession>A0ABS8CAU2</accession>
<dbReference type="InterPro" id="IPR020449">
    <property type="entry name" value="Tscrpt_reg_AraC-type_HTH"/>
</dbReference>
<sequence>MFRSMRGERRYLAHETVCQWRLIVDENASRSYALDALIEGGKVHAGARQLLFAPSSASIAHGVDHLAHLYNTAGSRLDLQIAALSMLGEQVRLLTPPQRSLASQGTQHQEKILRAHELMLAQYGRALTIPYLCAAVGTNEFALKQGFREVFGVSPHKMLVDIRMRKAQALLESGEPVSSVAYKVGFQHPSSFSAAFRRYFGCVPKSLK</sequence>
<evidence type="ECO:0000256" key="3">
    <source>
        <dbReference type="ARBA" id="ARBA00023163"/>
    </source>
</evidence>
<organism evidence="5 6">
    <name type="scientific">Mesopusillimonas faecipullorum</name>
    <dbReference type="NCBI Taxonomy" id="2755040"/>
    <lineage>
        <taxon>Bacteria</taxon>
        <taxon>Pseudomonadati</taxon>
        <taxon>Pseudomonadota</taxon>
        <taxon>Betaproteobacteria</taxon>
        <taxon>Burkholderiales</taxon>
        <taxon>Alcaligenaceae</taxon>
        <taxon>Mesopusillimonas</taxon>
    </lineage>
</organism>
<dbReference type="EMBL" id="JACDXW010000002">
    <property type="protein sequence ID" value="MCB5363125.1"/>
    <property type="molecule type" value="Genomic_DNA"/>
</dbReference>
<protein>
    <submittedName>
        <fullName evidence="5">Helix-turn-helix transcriptional regulator</fullName>
    </submittedName>
</protein>
<gene>
    <name evidence="5" type="ORF">H0484_05065</name>
</gene>
<keyword evidence="1" id="KW-0805">Transcription regulation</keyword>
<dbReference type="PRINTS" id="PR00032">
    <property type="entry name" value="HTHARAC"/>
</dbReference>
<name>A0ABS8CAU2_9BURK</name>
<dbReference type="SUPFAM" id="SSF46689">
    <property type="entry name" value="Homeodomain-like"/>
    <property type="match status" value="2"/>
</dbReference>
<keyword evidence="3" id="KW-0804">Transcription</keyword>
<keyword evidence="2" id="KW-0238">DNA-binding</keyword>
<feature type="domain" description="HTH araC/xylS-type" evidence="4">
    <location>
        <begin position="113"/>
        <end position="208"/>
    </location>
</feature>